<dbReference type="KEGG" id="xla:108709306"/>
<dbReference type="InterPro" id="IPR036179">
    <property type="entry name" value="Ig-like_dom_sf"/>
</dbReference>
<dbReference type="RefSeq" id="XP_018104517.1">
    <property type="nucleotide sequence ID" value="XM_018249028.2"/>
</dbReference>
<evidence type="ECO:0000256" key="4">
    <source>
        <dbReference type="ARBA" id="ARBA00023180"/>
    </source>
</evidence>
<dbReference type="InterPro" id="IPR013783">
    <property type="entry name" value="Ig-like_fold"/>
</dbReference>
<evidence type="ECO:0000313" key="9">
    <source>
        <dbReference type="Proteomes" id="UP000186698"/>
    </source>
</evidence>
<evidence type="ECO:0000256" key="3">
    <source>
        <dbReference type="ARBA" id="ARBA00023136"/>
    </source>
</evidence>
<dbReference type="GO" id="GO:0006955">
    <property type="term" value="P:immune response"/>
    <property type="evidence" value="ECO:0000318"/>
    <property type="project" value="GO_Central"/>
</dbReference>
<feature type="domain" description="Immunoglobulin" evidence="8">
    <location>
        <begin position="126"/>
        <end position="196"/>
    </location>
</feature>
<dbReference type="SMART" id="SM00409">
    <property type="entry name" value="IG"/>
    <property type="match status" value="2"/>
</dbReference>
<feature type="signal peptide" evidence="7">
    <location>
        <begin position="1"/>
        <end position="22"/>
    </location>
</feature>
<evidence type="ECO:0000256" key="6">
    <source>
        <dbReference type="SAM" id="Phobius"/>
    </source>
</evidence>
<gene>
    <name evidence="10" type="primary">LOC108709306</name>
</gene>
<dbReference type="InterPro" id="IPR003599">
    <property type="entry name" value="Ig_sub"/>
</dbReference>
<dbReference type="OrthoDB" id="9427418at2759"/>
<evidence type="ECO:0000256" key="1">
    <source>
        <dbReference type="ARBA" id="ARBA00004370"/>
    </source>
</evidence>
<keyword evidence="4" id="KW-0325">Glycoprotein</keyword>
<keyword evidence="2 7" id="KW-0732">Signal</keyword>
<dbReference type="PANTHER" id="PTHR12080:SF127">
    <property type="entry name" value="LYMPHOCYTE FUNCTION-ASSOCIATED ANTIGEN 3"/>
    <property type="match status" value="1"/>
</dbReference>
<keyword evidence="6" id="KW-1133">Transmembrane helix</keyword>
<feature type="region of interest" description="Disordered" evidence="5">
    <location>
        <begin position="239"/>
        <end position="260"/>
    </location>
</feature>
<dbReference type="Pfam" id="PF13895">
    <property type="entry name" value="Ig_2"/>
    <property type="match status" value="1"/>
</dbReference>
<dbReference type="GeneID" id="108709306"/>
<evidence type="ECO:0000256" key="5">
    <source>
        <dbReference type="SAM" id="MobiDB-lite"/>
    </source>
</evidence>
<dbReference type="AlphaFoldDB" id="A0A1L8H5U2"/>
<accession>A0A1L8H5U2</accession>
<reference evidence="10" key="2">
    <citation type="submission" date="2025-08" db="UniProtKB">
        <authorList>
            <consortium name="RefSeq"/>
        </authorList>
    </citation>
    <scope>IDENTIFICATION</scope>
    <source>
        <strain evidence="10">J_2021</strain>
        <tissue evidence="10">Erythrocytes</tissue>
    </source>
</reference>
<evidence type="ECO:0000256" key="2">
    <source>
        <dbReference type="ARBA" id="ARBA00022729"/>
    </source>
</evidence>
<keyword evidence="9" id="KW-1185">Reference proteome</keyword>
<evidence type="ECO:0000313" key="10">
    <source>
        <dbReference type="RefSeq" id="XP_018104517.1"/>
    </source>
</evidence>
<reference evidence="9" key="1">
    <citation type="submission" date="2024-06" db="UniProtKB">
        <authorList>
            <consortium name="RefSeq"/>
        </authorList>
    </citation>
    <scope>NUCLEOTIDE SEQUENCE [LARGE SCALE GENOMIC DNA]</scope>
    <source>
        <strain evidence="9">J_2021</strain>
    </source>
</reference>
<dbReference type="STRING" id="8355.A0A1L8H5U2"/>
<name>A0A1L8H5U2_XENLA</name>
<keyword evidence="3 6" id="KW-0472">Membrane</keyword>
<dbReference type="PANTHER" id="PTHR12080">
    <property type="entry name" value="SIGNALING LYMPHOCYTIC ACTIVATION MOLECULE"/>
    <property type="match status" value="1"/>
</dbReference>
<dbReference type="Gene3D" id="2.60.40.10">
    <property type="entry name" value="Immunoglobulins"/>
    <property type="match status" value="2"/>
</dbReference>
<dbReference type="InterPro" id="IPR015631">
    <property type="entry name" value="CD2/SLAM_rcpt"/>
</dbReference>
<protein>
    <submittedName>
        <fullName evidence="10">SLAM family member 6</fullName>
    </submittedName>
</protein>
<evidence type="ECO:0000256" key="7">
    <source>
        <dbReference type="SAM" id="SignalP"/>
    </source>
</evidence>
<feature type="chain" id="PRO_5043915614" evidence="7">
    <location>
        <begin position="23"/>
        <end position="260"/>
    </location>
</feature>
<dbReference type="SUPFAM" id="SSF48726">
    <property type="entry name" value="Immunoglobulin"/>
    <property type="match status" value="2"/>
</dbReference>
<dbReference type="OMA" id="DKVIEWE"/>
<dbReference type="Bgee" id="108709306">
    <property type="expression patterns" value="Expressed in intestine and 20 other cell types or tissues"/>
</dbReference>
<keyword evidence="6" id="KW-0812">Transmembrane</keyword>
<dbReference type="Proteomes" id="UP000186698">
    <property type="component" value="Chromosome 2S"/>
</dbReference>
<sequence length="260" mass="28913">MFRPCLGVLSLLLMVSVRLVWGETTINKAVNGSVTFNLMYYAGATEITWKFGQDKLAELDNAGQNHFYPPMDNGRASATFDPGSLTINQLQKEDSNTYTAEIQVGRETHTDTFTLKVFDVVQRPNVTCTQEKETNSLVLHCHSPGNVQYQWQNSSGFVSAQQNLTVTDPSVYTDGNLTCHAQNPGSSKFTSFLLSSCVQEEKGHRTHIIMILLFVCVVIVIVSGIILYKKGKFFHRAEQPKPEGQNLNSPETLNAEDMSP</sequence>
<feature type="transmembrane region" description="Helical" evidence="6">
    <location>
        <begin position="208"/>
        <end position="228"/>
    </location>
</feature>
<proteinExistence type="predicted"/>
<feature type="domain" description="Immunoglobulin" evidence="8">
    <location>
        <begin position="23"/>
        <end position="118"/>
    </location>
</feature>
<dbReference type="PaxDb" id="8355-A0A1L8H5U2"/>
<evidence type="ECO:0000259" key="8">
    <source>
        <dbReference type="SMART" id="SM00409"/>
    </source>
</evidence>
<organism evidence="9 10">
    <name type="scientific">Xenopus laevis</name>
    <name type="common">African clawed frog</name>
    <dbReference type="NCBI Taxonomy" id="8355"/>
    <lineage>
        <taxon>Eukaryota</taxon>
        <taxon>Metazoa</taxon>
        <taxon>Chordata</taxon>
        <taxon>Craniata</taxon>
        <taxon>Vertebrata</taxon>
        <taxon>Euteleostomi</taxon>
        <taxon>Amphibia</taxon>
        <taxon>Batrachia</taxon>
        <taxon>Anura</taxon>
        <taxon>Pipoidea</taxon>
        <taxon>Pipidae</taxon>
        <taxon>Xenopodinae</taxon>
        <taxon>Xenopus</taxon>
        <taxon>Xenopus</taxon>
    </lineage>
</organism>
<dbReference type="GO" id="GO:0016020">
    <property type="term" value="C:membrane"/>
    <property type="evidence" value="ECO:0007669"/>
    <property type="project" value="UniProtKB-SubCell"/>
</dbReference>
<comment type="subcellular location">
    <subcellularLocation>
        <location evidence="1">Membrane</location>
    </subcellularLocation>
</comment>